<dbReference type="AlphaFoldDB" id="A0A242MSD9"/>
<accession>A0A242MSD9</accession>
<name>A0A242MSD9_CABSO</name>
<gene>
    <name evidence="1" type="ORF">PAMC26577_16655</name>
</gene>
<sequence>MAQYFRIQKRRTDTLQLRAGAVKLKQQLVPGKIDIVLVSNALKHCDDRWLPIY</sequence>
<dbReference type="EMBL" id="NBTZ01000068">
    <property type="protein sequence ID" value="OTP74121.1"/>
    <property type="molecule type" value="Genomic_DNA"/>
</dbReference>
<dbReference type="Proteomes" id="UP000195221">
    <property type="component" value="Unassembled WGS sequence"/>
</dbReference>
<reference evidence="1 2" key="1">
    <citation type="submission" date="2017-03" db="EMBL/GenBank/DDBJ databases">
        <title>Genome analysis of strain PAMC 26577.</title>
        <authorList>
            <person name="Oh H.-M."/>
            <person name="Yang J.-A."/>
        </authorList>
    </citation>
    <scope>NUCLEOTIDE SEQUENCE [LARGE SCALE GENOMIC DNA]</scope>
    <source>
        <strain evidence="1 2">PAMC 26577</strain>
    </source>
</reference>
<comment type="caution">
    <text evidence="1">The sequence shown here is derived from an EMBL/GenBank/DDBJ whole genome shotgun (WGS) entry which is preliminary data.</text>
</comment>
<protein>
    <submittedName>
        <fullName evidence="1">Uncharacterized protein</fullName>
    </submittedName>
</protein>
<evidence type="ECO:0000313" key="2">
    <source>
        <dbReference type="Proteomes" id="UP000195221"/>
    </source>
</evidence>
<evidence type="ECO:0000313" key="1">
    <source>
        <dbReference type="EMBL" id="OTP74121.1"/>
    </source>
</evidence>
<organism evidence="1 2">
    <name type="scientific">Caballeronia sordidicola</name>
    <name type="common">Burkholderia sordidicola</name>
    <dbReference type="NCBI Taxonomy" id="196367"/>
    <lineage>
        <taxon>Bacteria</taxon>
        <taxon>Pseudomonadati</taxon>
        <taxon>Pseudomonadota</taxon>
        <taxon>Betaproteobacteria</taxon>
        <taxon>Burkholderiales</taxon>
        <taxon>Burkholderiaceae</taxon>
        <taxon>Caballeronia</taxon>
    </lineage>
</organism>
<proteinExistence type="predicted"/>